<dbReference type="GO" id="GO:0005507">
    <property type="term" value="F:copper ion binding"/>
    <property type="evidence" value="ECO:0007669"/>
    <property type="project" value="InterPro"/>
</dbReference>
<evidence type="ECO:0000313" key="5">
    <source>
        <dbReference type="EMBL" id="KAE9992041.1"/>
    </source>
</evidence>
<dbReference type="InterPro" id="IPR011707">
    <property type="entry name" value="Cu-oxidase-like_N"/>
</dbReference>
<dbReference type="InterPro" id="IPR045087">
    <property type="entry name" value="Cu-oxidase_fam"/>
</dbReference>
<protein>
    <submittedName>
        <fullName evidence="5">Uncharacterized protein</fullName>
    </submittedName>
</protein>
<dbReference type="Pfam" id="PF00394">
    <property type="entry name" value="Cu-oxidase"/>
    <property type="match status" value="1"/>
</dbReference>
<reference evidence="5 6" key="1">
    <citation type="submission" date="2019-07" db="EMBL/GenBank/DDBJ databases">
        <title>Venturia inaequalis Genome Resource.</title>
        <authorList>
            <person name="Lichtner F.J."/>
        </authorList>
    </citation>
    <scope>NUCLEOTIDE SEQUENCE [LARGE SCALE GENOMIC DNA]</scope>
    <source>
        <strain evidence="5 6">DMI_063113</strain>
    </source>
</reference>
<evidence type="ECO:0000256" key="1">
    <source>
        <dbReference type="ARBA" id="ARBA00010609"/>
    </source>
</evidence>
<evidence type="ECO:0000256" key="2">
    <source>
        <dbReference type="ARBA" id="ARBA00023008"/>
    </source>
</evidence>
<dbReference type="PANTHER" id="PTHR11709">
    <property type="entry name" value="MULTI-COPPER OXIDASE"/>
    <property type="match status" value="1"/>
</dbReference>
<evidence type="ECO:0000259" key="3">
    <source>
        <dbReference type="Pfam" id="PF00394"/>
    </source>
</evidence>
<feature type="domain" description="Plastocyanin-like" evidence="4">
    <location>
        <begin position="188"/>
        <end position="287"/>
    </location>
</feature>
<dbReference type="InterPro" id="IPR001117">
    <property type="entry name" value="Cu-oxidase_2nd"/>
</dbReference>
<comment type="caution">
    <text evidence="5">The sequence shown here is derived from an EMBL/GenBank/DDBJ whole genome shotgun (WGS) entry which is preliminary data.</text>
</comment>
<feature type="domain" description="Plastocyanin-like" evidence="3">
    <location>
        <begin position="298"/>
        <end position="379"/>
    </location>
</feature>
<dbReference type="PANTHER" id="PTHR11709:SF145">
    <property type="entry name" value="LCC1"/>
    <property type="match status" value="1"/>
</dbReference>
<evidence type="ECO:0000259" key="4">
    <source>
        <dbReference type="Pfam" id="PF07732"/>
    </source>
</evidence>
<organism evidence="5 6">
    <name type="scientific">Venturia inaequalis</name>
    <name type="common">Apple scab fungus</name>
    <dbReference type="NCBI Taxonomy" id="5025"/>
    <lineage>
        <taxon>Eukaryota</taxon>
        <taxon>Fungi</taxon>
        <taxon>Dikarya</taxon>
        <taxon>Ascomycota</taxon>
        <taxon>Pezizomycotina</taxon>
        <taxon>Dothideomycetes</taxon>
        <taxon>Pleosporomycetidae</taxon>
        <taxon>Venturiales</taxon>
        <taxon>Venturiaceae</taxon>
        <taxon>Venturia</taxon>
    </lineage>
</organism>
<proteinExistence type="inferred from homology"/>
<keyword evidence="2" id="KW-0186">Copper</keyword>
<dbReference type="Gene3D" id="2.60.40.420">
    <property type="entry name" value="Cupredoxins - blue copper proteins"/>
    <property type="match status" value="3"/>
</dbReference>
<comment type="similarity">
    <text evidence="1">Belongs to the multicopper oxidase family.</text>
</comment>
<keyword evidence="6" id="KW-1185">Reference proteome</keyword>
<gene>
    <name evidence="5" type="ORF">EG327_010340</name>
</gene>
<dbReference type="CDD" id="cd13854">
    <property type="entry name" value="CuRO_1_MaLCC_like"/>
    <property type="match status" value="1"/>
</dbReference>
<name>A0A8H3VP99_VENIN</name>
<dbReference type="EMBL" id="WNWR01000073">
    <property type="protein sequence ID" value="KAE9992041.1"/>
    <property type="molecule type" value="Genomic_DNA"/>
</dbReference>
<dbReference type="SUPFAM" id="SSF49503">
    <property type="entry name" value="Cupredoxins"/>
    <property type="match status" value="2"/>
</dbReference>
<accession>A0A8H3VP99</accession>
<dbReference type="GO" id="GO:0016491">
    <property type="term" value="F:oxidoreductase activity"/>
    <property type="evidence" value="ECO:0007669"/>
    <property type="project" value="TreeGrafter"/>
</dbReference>
<dbReference type="Proteomes" id="UP000490939">
    <property type="component" value="Unassembled WGS sequence"/>
</dbReference>
<dbReference type="InterPro" id="IPR008972">
    <property type="entry name" value="Cupredoxin"/>
</dbReference>
<sequence>MQIIYPVASSSSVYYPSSSTSSTCDYSTTPSSTVVCEPVTQVKFYSKNGYYDDDDDHYTTVYDSPNNCYPTVTVTQTVNQAKATPVVTTLPHKPAQSEYTQYGGPAADSYAAPAWLTKKNATLKPSLSQKYTNGLSLLSTKDAPTYPIDWMPGKDSSYPWGTNVSVSSHSPSNHTLDTGMTRKYNFVVSYRDIAPDGVTKQGLVINGAFPGPTIQANWGTSIHWHGLLQKGTPWLDGVPTVSECPIPPGKTMTYRSRADQYGTSWYHSHYSAQYAGGALGAMIIHGPRHADYDVDLGPIILSDWYHKSYLDLVEATMTSIIGLPPWSDNNLIQGKGNYPCAITTQYCVAGAGIAKFFFKTGKKYRLRLINTGSDGLQKFWHG</sequence>
<dbReference type="Pfam" id="PF07732">
    <property type="entry name" value="Cu-oxidase_3"/>
    <property type="match status" value="1"/>
</dbReference>
<evidence type="ECO:0000313" key="6">
    <source>
        <dbReference type="Proteomes" id="UP000490939"/>
    </source>
</evidence>
<dbReference type="AlphaFoldDB" id="A0A8H3VP99"/>